<sequence>MPQKGRMRISYATLSSFDLMGRHEYMLVGYARVSTIDQNLDLQREALQQAGCEKVFTDIASGIQDSRSGLTEALNYLRAGDTLVVWKLDRLGRSLKHLIETVNTLGTKSISFCSLQETLDTTTSGGKLIFHLFAALAEFETEVIRERTRAGLKAAKARGHQGGRPRKLDASSLNMAKLLISEGNTSVTEICRTLQVSRSTLYRYLGKNNYFAPKTDSSKIEART</sequence>
<feature type="active site" description="O-(5'-phospho-DNA)-serine intermediate" evidence="5 6">
    <location>
        <position position="34"/>
    </location>
</feature>
<keyword evidence="4" id="KW-0233">DNA recombination</keyword>
<organism evidence="8 9">
    <name type="scientific">Crinalium epipsammum PCC 9333</name>
    <dbReference type="NCBI Taxonomy" id="1173022"/>
    <lineage>
        <taxon>Bacteria</taxon>
        <taxon>Bacillati</taxon>
        <taxon>Cyanobacteriota</taxon>
        <taxon>Cyanophyceae</taxon>
        <taxon>Gomontiellales</taxon>
        <taxon>Gomontiellaceae</taxon>
        <taxon>Crinalium</taxon>
    </lineage>
</organism>
<dbReference type="InterPro" id="IPR036162">
    <property type="entry name" value="Resolvase-like_N_sf"/>
</dbReference>
<dbReference type="PANTHER" id="PTHR30461">
    <property type="entry name" value="DNA-INVERTASE FROM LAMBDOID PROPHAGE"/>
    <property type="match status" value="1"/>
</dbReference>
<evidence type="ECO:0000256" key="1">
    <source>
        <dbReference type="ARBA" id="ARBA00009913"/>
    </source>
</evidence>
<dbReference type="PROSITE" id="PS00397">
    <property type="entry name" value="RECOMBINASES_1"/>
    <property type="match status" value="1"/>
</dbReference>
<dbReference type="CDD" id="cd03768">
    <property type="entry name" value="SR_ResInv"/>
    <property type="match status" value="1"/>
</dbReference>
<dbReference type="InterPro" id="IPR006119">
    <property type="entry name" value="Resolv_N"/>
</dbReference>
<feature type="domain" description="Resolvase/invertase-type recombinase catalytic" evidence="7">
    <location>
        <begin position="26"/>
        <end position="159"/>
    </location>
</feature>
<evidence type="ECO:0000256" key="6">
    <source>
        <dbReference type="PROSITE-ProRule" id="PRU10137"/>
    </source>
</evidence>
<keyword evidence="2" id="KW-0229">DNA integration</keyword>
<dbReference type="CDD" id="cd00569">
    <property type="entry name" value="HTH_Hin_like"/>
    <property type="match status" value="1"/>
</dbReference>
<protein>
    <submittedName>
        <fullName evidence="8">Resolvase domain protein</fullName>
    </submittedName>
</protein>
<dbReference type="KEGG" id="cep:Cri9333_0511"/>
<dbReference type="GO" id="GO:0015074">
    <property type="term" value="P:DNA integration"/>
    <property type="evidence" value="ECO:0007669"/>
    <property type="project" value="UniProtKB-KW"/>
</dbReference>
<proteinExistence type="inferred from homology"/>
<evidence type="ECO:0000313" key="9">
    <source>
        <dbReference type="Proteomes" id="UP000010472"/>
    </source>
</evidence>
<comment type="similarity">
    <text evidence="1">Belongs to the site-specific recombinase resolvase family.</text>
</comment>
<keyword evidence="3" id="KW-0238">DNA-binding</keyword>
<dbReference type="FunFam" id="3.40.50.1390:FF:000001">
    <property type="entry name" value="DNA recombinase"/>
    <property type="match status" value="1"/>
</dbReference>
<name>K9VV81_9CYAN</name>
<dbReference type="Gene3D" id="1.10.10.60">
    <property type="entry name" value="Homeodomain-like"/>
    <property type="match status" value="1"/>
</dbReference>
<dbReference type="InterPro" id="IPR050639">
    <property type="entry name" value="SSR_resolvase"/>
</dbReference>
<evidence type="ECO:0000313" key="8">
    <source>
        <dbReference type="EMBL" id="AFZ11469.1"/>
    </source>
</evidence>
<evidence type="ECO:0000256" key="5">
    <source>
        <dbReference type="PIRSR" id="PIRSR606118-50"/>
    </source>
</evidence>
<gene>
    <name evidence="8" type="ORF">Cri9333_0511</name>
</gene>
<dbReference type="PANTHER" id="PTHR30461:SF2">
    <property type="entry name" value="SERINE RECOMBINASE PINE-RELATED"/>
    <property type="match status" value="1"/>
</dbReference>
<dbReference type="Pfam" id="PF00239">
    <property type="entry name" value="Resolvase"/>
    <property type="match status" value="1"/>
</dbReference>
<dbReference type="EMBL" id="CP003620">
    <property type="protein sequence ID" value="AFZ11469.1"/>
    <property type="molecule type" value="Genomic_DNA"/>
</dbReference>
<evidence type="ECO:0000256" key="4">
    <source>
        <dbReference type="ARBA" id="ARBA00023172"/>
    </source>
</evidence>
<keyword evidence="9" id="KW-1185">Reference proteome</keyword>
<dbReference type="HOGENOM" id="CLU_010686_8_0_3"/>
<dbReference type="SUPFAM" id="SSF53041">
    <property type="entry name" value="Resolvase-like"/>
    <property type="match status" value="1"/>
</dbReference>
<dbReference type="Proteomes" id="UP000010472">
    <property type="component" value="Chromosome"/>
</dbReference>
<dbReference type="PATRIC" id="fig|1173022.3.peg.546"/>
<dbReference type="Pfam" id="PF02796">
    <property type="entry name" value="HTH_7"/>
    <property type="match status" value="1"/>
</dbReference>
<dbReference type="InterPro" id="IPR009057">
    <property type="entry name" value="Homeodomain-like_sf"/>
</dbReference>
<dbReference type="InterPro" id="IPR006118">
    <property type="entry name" value="Recombinase_CS"/>
</dbReference>
<dbReference type="Gene3D" id="3.40.50.1390">
    <property type="entry name" value="Resolvase, N-terminal catalytic domain"/>
    <property type="match status" value="1"/>
</dbReference>
<dbReference type="GO" id="GO:0000150">
    <property type="term" value="F:DNA strand exchange activity"/>
    <property type="evidence" value="ECO:0007669"/>
    <property type="project" value="InterPro"/>
</dbReference>
<evidence type="ECO:0000259" key="7">
    <source>
        <dbReference type="PROSITE" id="PS51736"/>
    </source>
</evidence>
<dbReference type="AlphaFoldDB" id="K9VV81"/>
<dbReference type="PROSITE" id="PS00398">
    <property type="entry name" value="RECOMBINASES_2"/>
    <property type="match status" value="1"/>
</dbReference>
<dbReference type="eggNOG" id="COG1961">
    <property type="taxonomic scope" value="Bacteria"/>
</dbReference>
<accession>K9VV81</accession>
<dbReference type="InterPro" id="IPR006120">
    <property type="entry name" value="Resolvase_HTH_dom"/>
</dbReference>
<dbReference type="PROSITE" id="PS51736">
    <property type="entry name" value="RECOMBINASES_3"/>
    <property type="match status" value="1"/>
</dbReference>
<dbReference type="SUPFAM" id="SSF46689">
    <property type="entry name" value="Homeodomain-like"/>
    <property type="match status" value="1"/>
</dbReference>
<dbReference type="GO" id="GO:0003677">
    <property type="term" value="F:DNA binding"/>
    <property type="evidence" value="ECO:0007669"/>
    <property type="project" value="UniProtKB-KW"/>
</dbReference>
<reference evidence="8 9" key="1">
    <citation type="submission" date="2012-06" db="EMBL/GenBank/DDBJ databases">
        <title>Finished chromosome of genome of Crinalium epipsammum PCC 9333.</title>
        <authorList>
            <consortium name="US DOE Joint Genome Institute"/>
            <person name="Gugger M."/>
            <person name="Coursin T."/>
            <person name="Rippka R."/>
            <person name="Tandeau De Marsac N."/>
            <person name="Huntemann M."/>
            <person name="Wei C.-L."/>
            <person name="Han J."/>
            <person name="Detter J.C."/>
            <person name="Han C."/>
            <person name="Tapia R."/>
            <person name="Davenport K."/>
            <person name="Daligault H."/>
            <person name="Erkkila T."/>
            <person name="Gu W."/>
            <person name="Munk A.C.C."/>
            <person name="Teshima H."/>
            <person name="Xu Y."/>
            <person name="Chain P."/>
            <person name="Chen A."/>
            <person name="Krypides N."/>
            <person name="Mavromatis K."/>
            <person name="Markowitz V."/>
            <person name="Szeto E."/>
            <person name="Ivanova N."/>
            <person name="Mikhailova N."/>
            <person name="Ovchinnikova G."/>
            <person name="Pagani I."/>
            <person name="Pati A."/>
            <person name="Goodwin L."/>
            <person name="Peters L."/>
            <person name="Pitluck S."/>
            <person name="Woyke T."/>
            <person name="Kerfeld C."/>
        </authorList>
    </citation>
    <scope>NUCLEOTIDE SEQUENCE [LARGE SCALE GENOMIC DNA]</scope>
    <source>
        <strain evidence="8 9">PCC 9333</strain>
    </source>
</reference>
<evidence type="ECO:0000256" key="2">
    <source>
        <dbReference type="ARBA" id="ARBA00022908"/>
    </source>
</evidence>
<evidence type="ECO:0000256" key="3">
    <source>
        <dbReference type="ARBA" id="ARBA00023125"/>
    </source>
</evidence>
<dbReference type="SMART" id="SM00857">
    <property type="entry name" value="Resolvase"/>
    <property type="match status" value="1"/>
</dbReference>
<dbReference type="STRING" id="1173022.Cri9333_0511"/>